<keyword evidence="2" id="KW-0472">Membrane</keyword>
<dbReference type="AlphaFoldDB" id="A0A1H6E4X3"/>
<feature type="region of interest" description="Disordered" evidence="1">
    <location>
        <begin position="297"/>
        <end position="325"/>
    </location>
</feature>
<feature type="region of interest" description="Disordered" evidence="1">
    <location>
        <begin position="211"/>
        <end position="230"/>
    </location>
</feature>
<feature type="region of interest" description="Disordered" evidence="1">
    <location>
        <begin position="1"/>
        <end position="52"/>
    </location>
</feature>
<proteinExistence type="predicted"/>
<feature type="transmembrane region" description="Helical" evidence="2">
    <location>
        <begin position="187"/>
        <end position="208"/>
    </location>
</feature>
<dbReference type="InterPro" id="IPR047789">
    <property type="entry name" value="CU044_5270-like"/>
</dbReference>
<feature type="compositionally biased region" description="Polar residues" evidence="1">
    <location>
        <begin position="315"/>
        <end position="325"/>
    </location>
</feature>
<feature type="compositionally biased region" description="Polar residues" evidence="1">
    <location>
        <begin position="218"/>
        <end position="228"/>
    </location>
</feature>
<gene>
    <name evidence="3" type="ORF">SAMN05444920_107394</name>
</gene>
<protein>
    <recommendedName>
        <fullName evidence="5">CU044_5270 family protein</fullName>
    </recommendedName>
</protein>
<dbReference type="OrthoDB" id="3467914at2"/>
<evidence type="ECO:0008006" key="5">
    <source>
        <dbReference type="Google" id="ProtNLM"/>
    </source>
</evidence>
<organism evidence="3 4">
    <name type="scientific">Nonomuraea solani</name>
    <dbReference type="NCBI Taxonomy" id="1144553"/>
    <lineage>
        <taxon>Bacteria</taxon>
        <taxon>Bacillati</taxon>
        <taxon>Actinomycetota</taxon>
        <taxon>Actinomycetes</taxon>
        <taxon>Streptosporangiales</taxon>
        <taxon>Streptosporangiaceae</taxon>
        <taxon>Nonomuraea</taxon>
    </lineage>
</organism>
<evidence type="ECO:0000256" key="2">
    <source>
        <dbReference type="SAM" id="Phobius"/>
    </source>
</evidence>
<dbReference type="EMBL" id="FNVT01000007">
    <property type="protein sequence ID" value="SEG91935.1"/>
    <property type="molecule type" value="Genomic_DNA"/>
</dbReference>
<keyword evidence="2" id="KW-1133">Transmembrane helix</keyword>
<evidence type="ECO:0000256" key="1">
    <source>
        <dbReference type="SAM" id="MobiDB-lite"/>
    </source>
</evidence>
<feature type="compositionally biased region" description="Basic and acidic residues" evidence="1">
    <location>
        <begin position="1"/>
        <end position="18"/>
    </location>
</feature>
<dbReference type="NCBIfam" id="NF038083">
    <property type="entry name" value="CU044_5270_fam"/>
    <property type="match status" value="1"/>
</dbReference>
<feature type="compositionally biased region" description="Basic and acidic residues" evidence="1">
    <location>
        <begin position="132"/>
        <end position="141"/>
    </location>
</feature>
<feature type="region of interest" description="Disordered" evidence="1">
    <location>
        <begin position="85"/>
        <end position="184"/>
    </location>
</feature>
<evidence type="ECO:0000313" key="4">
    <source>
        <dbReference type="Proteomes" id="UP000236732"/>
    </source>
</evidence>
<feature type="compositionally biased region" description="Basic and acidic residues" evidence="1">
    <location>
        <begin position="26"/>
        <end position="52"/>
    </location>
</feature>
<dbReference type="Proteomes" id="UP000236732">
    <property type="component" value="Unassembled WGS sequence"/>
</dbReference>
<dbReference type="RefSeq" id="WP_103958742.1">
    <property type="nucleotide sequence ID" value="NZ_FNVT01000007.1"/>
</dbReference>
<evidence type="ECO:0000313" key="3">
    <source>
        <dbReference type="EMBL" id="SEG91935.1"/>
    </source>
</evidence>
<reference evidence="3 4" key="1">
    <citation type="submission" date="2016-10" db="EMBL/GenBank/DDBJ databases">
        <authorList>
            <person name="de Groot N.N."/>
        </authorList>
    </citation>
    <scope>NUCLEOTIDE SEQUENCE [LARGE SCALE GENOMIC DNA]</scope>
    <source>
        <strain evidence="3 4">CGMCC 4.7037</strain>
    </source>
</reference>
<name>A0A1H6E4X3_9ACTN</name>
<sequence length="510" mass="54059">MHEPNDLGDMPRDPDNVPRDSNNVLRDSDGMAHDPDGVLRDSDGTVHDADGVMRDLDDVVRDLLGGPDPTPGMIAKGRTRLLAELSALPAAPKDAAQGHPEEPAPRPAPHTEPGPATWDEPGPHGRPASRGESGRHGEPGARGEAGLRVLGGPVVRNGRAYRGGPATREVSGPRGGPARRRRSRGGWAVAVAGGALAAVAAVVMVTAAPSVPPPQPGVSHSASQSPTSGPAARQILLAAAKAIATAPAEGRYWRVREVNRSMMIDPTRSYVLQHSLSVEKWLARQPADQGWRIGRDLGAAPATPEDEAAWRAAGSPSSWQYPQNTADLNAESGQKLKSAPDEPEAARLTGQWQGSGGALMMKLMSWKDLAEIPDEPGELRSYLEKRLDDAGKELEPLLREACLQILRGLAVSPEVRAAAYQLLAQLPGMRAEGEVMDPLGRPGQALSYEVEASPGTMTEIRLIVDPRSGLPLALETTFPAALADGREVQLRQSTSYEAIGWTDDQPDLPG</sequence>
<keyword evidence="4" id="KW-1185">Reference proteome</keyword>
<keyword evidence="2" id="KW-0812">Transmembrane</keyword>
<accession>A0A1H6E4X3</accession>